<comment type="caution">
    <text evidence="2">The sequence shown here is derived from an EMBL/GenBank/DDBJ whole genome shotgun (WGS) entry which is preliminary data.</text>
</comment>
<evidence type="ECO:0000313" key="2">
    <source>
        <dbReference type="EMBL" id="KAJ6259383.1"/>
    </source>
</evidence>
<name>A0AAD6IVB0_DREDA</name>
<dbReference type="Proteomes" id="UP001221413">
    <property type="component" value="Unassembled WGS sequence"/>
</dbReference>
<gene>
    <name evidence="2" type="ORF">Dda_6284</name>
</gene>
<feature type="region of interest" description="Disordered" evidence="1">
    <location>
        <begin position="81"/>
        <end position="109"/>
    </location>
</feature>
<proteinExistence type="predicted"/>
<protein>
    <submittedName>
        <fullName evidence="2">Uncharacterized protein</fullName>
    </submittedName>
</protein>
<dbReference type="EMBL" id="JAQGDS010000007">
    <property type="protein sequence ID" value="KAJ6259383.1"/>
    <property type="molecule type" value="Genomic_DNA"/>
</dbReference>
<dbReference type="AlphaFoldDB" id="A0AAD6IVB0"/>
<evidence type="ECO:0000256" key="1">
    <source>
        <dbReference type="SAM" id="MobiDB-lite"/>
    </source>
</evidence>
<evidence type="ECO:0000313" key="3">
    <source>
        <dbReference type="Proteomes" id="UP001221413"/>
    </source>
</evidence>
<sequence length="370" mass="41761">MELSRPRPKIPMLPSILVKSKTNKRKKRVHFTPSPEAKQGRKRPASFEPDYPSPSFPSKFPRTQLNGIPPRVQRIIDQTLSKAATLPPPSVHKSNTAGRTGAPTKTPATTTISGQLATAFDLPSKPIYPFDKETDWFTSMHAYVSCKARPMHVIGIKSDKTRRQCEGVESLDERLLKGEVDVVFHQHSEHEPVCETCWTMETHPHMMQDKKIWRDAMRMPGSWPVEKAEGPPHSHTYLVVYTGCRLQKNGENRPSYVHALRVMKGIEGLDGKTTYCRDKCSDRSKLSPTELRVSAIRKRTEMAIKDTKGQERLAVPRFEEKVYMPAFAGCPACDGKELPGLVKEMDEVGKMSISDAETLKSRKKRSHVYG</sequence>
<feature type="compositionally biased region" description="Low complexity" evidence="1">
    <location>
        <begin position="96"/>
        <end position="109"/>
    </location>
</feature>
<reference evidence="2" key="1">
    <citation type="submission" date="2023-01" db="EMBL/GenBank/DDBJ databases">
        <title>The chitinases involved in constricting ring structure development in the nematode-trapping fungus Drechslerella dactyloides.</title>
        <authorList>
            <person name="Wang R."/>
            <person name="Zhang L."/>
            <person name="Tang P."/>
            <person name="Li S."/>
            <person name="Liang L."/>
        </authorList>
    </citation>
    <scope>NUCLEOTIDE SEQUENCE</scope>
    <source>
        <strain evidence="2">YMF1.00031</strain>
    </source>
</reference>
<keyword evidence="3" id="KW-1185">Reference proteome</keyword>
<accession>A0AAD6IVB0</accession>
<feature type="compositionally biased region" description="Basic residues" evidence="1">
    <location>
        <begin position="21"/>
        <end position="30"/>
    </location>
</feature>
<feature type="region of interest" description="Disordered" evidence="1">
    <location>
        <begin position="1"/>
        <end position="67"/>
    </location>
</feature>
<organism evidence="2 3">
    <name type="scientific">Drechslerella dactyloides</name>
    <name type="common">Nematode-trapping fungus</name>
    <name type="synonym">Arthrobotrys dactyloides</name>
    <dbReference type="NCBI Taxonomy" id="74499"/>
    <lineage>
        <taxon>Eukaryota</taxon>
        <taxon>Fungi</taxon>
        <taxon>Dikarya</taxon>
        <taxon>Ascomycota</taxon>
        <taxon>Pezizomycotina</taxon>
        <taxon>Orbiliomycetes</taxon>
        <taxon>Orbiliales</taxon>
        <taxon>Orbiliaceae</taxon>
        <taxon>Drechslerella</taxon>
    </lineage>
</organism>